<dbReference type="InterPro" id="IPR045851">
    <property type="entry name" value="AMP-bd_C_sf"/>
</dbReference>
<dbReference type="Pfam" id="PF13193">
    <property type="entry name" value="AMP-binding_C"/>
    <property type="match status" value="1"/>
</dbReference>
<dbReference type="GO" id="GO:0016405">
    <property type="term" value="F:CoA-ligase activity"/>
    <property type="evidence" value="ECO:0007669"/>
    <property type="project" value="TreeGrafter"/>
</dbReference>
<dbReference type="InterPro" id="IPR000873">
    <property type="entry name" value="AMP-dep_synth/lig_dom"/>
</dbReference>
<dbReference type="Proteomes" id="UP000235392">
    <property type="component" value="Unassembled WGS sequence"/>
</dbReference>
<sequence>MSSQPIIYPSPWKIPLTLPDTPLNVWDFLCGTIPEAARTSLEPRCIQVESDEAFSMPQIIHFAETLAKYLHGSFAGRRSTWNTAGPNVDYDVITVGVLSPNTLQVPLLAYSCMAAGLPLAPLPAGSSSSEIAFLARLAQCEIVFTHPSQLKIIQGSGYPVERIILTEPSEQWHGKTLPDLLKIASQLPPFTTLLQHPIPKHEVALVVLSSGSTGKPKAVMITHRNICALVIAKAITARSDLDEQEKQKTVTLSVLPMYHIYGFLLGVILPILDGITQCIMRSWEVNKALRAIAQYKVTAVGLVPTMALQIISAADRLENVDLSSLASVFVGSSAITPGQKQKLFEVLASRGALTGQQDGSAIFDGYGMSETMSGITTWSKDGTLATRARPGTVGYLIPGAEARIISESSSHPAGEDVPKHTAGELCLRGPTIMKGYLGDPQATRATFTSDGWLKTGDKVMIDADGHLVYIDRLKDTFKNRGKQVSPSEIASLIYAHHSGEITELAVIGVAAGGDSQRSTGDEAWAFVVPKGASSVTREEKDRLAESIMAVTRKHLSIHKHVVRVLFLDQLPKGPTHKVLLKALRNLAADIVSDGKLHFKL</sequence>
<keyword evidence="2" id="KW-0436">Ligase</keyword>
<name>A0A2N5S084_9BASI</name>
<feature type="domain" description="AMP-binding enzyme C-terminal" evidence="4">
    <location>
        <begin position="501"/>
        <end position="577"/>
    </location>
</feature>
<organism evidence="5 7">
    <name type="scientific">Puccinia coronata f. sp. avenae</name>
    <dbReference type="NCBI Taxonomy" id="200324"/>
    <lineage>
        <taxon>Eukaryota</taxon>
        <taxon>Fungi</taxon>
        <taxon>Dikarya</taxon>
        <taxon>Basidiomycota</taxon>
        <taxon>Pucciniomycotina</taxon>
        <taxon>Pucciniomycetes</taxon>
        <taxon>Pucciniales</taxon>
        <taxon>Pucciniaceae</taxon>
        <taxon>Puccinia</taxon>
    </lineage>
</organism>
<dbReference type="InterPro" id="IPR020845">
    <property type="entry name" value="AMP-binding_CS"/>
</dbReference>
<evidence type="ECO:0000256" key="2">
    <source>
        <dbReference type="ARBA" id="ARBA00022598"/>
    </source>
</evidence>
<dbReference type="AlphaFoldDB" id="A0A2N5S084"/>
<dbReference type="SUPFAM" id="SSF56801">
    <property type="entry name" value="Acetyl-CoA synthetase-like"/>
    <property type="match status" value="1"/>
</dbReference>
<comment type="caution">
    <text evidence="5">The sequence shown here is derived from an EMBL/GenBank/DDBJ whole genome shotgun (WGS) entry which is preliminary data.</text>
</comment>
<reference evidence="5 7" key="1">
    <citation type="submission" date="2017-11" db="EMBL/GenBank/DDBJ databases">
        <title>De novo assembly and phasing of dikaryotic genomes from two isolates of Puccinia coronata f. sp. avenae, the causal agent of oat crown rust.</title>
        <authorList>
            <person name="Miller M.E."/>
            <person name="Zhang Y."/>
            <person name="Omidvar V."/>
            <person name="Sperschneider J."/>
            <person name="Schwessinger B."/>
            <person name="Raley C."/>
            <person name="Palmer J.M."/>
            <person name="Garnica D."/>
            <person name="Upadhyaya N."/>
            <person name="Rathjen J."/>
            <person name="Taylor J.M."/>
            <person name="Park R.F."/>
            <person name="Dodds P.N."/>
            <person name="Hirsch C.D."/>
            <person name="Kianian S.F."/>
            <person name="Figueroa M."/>
        </authorList>
    </citation>
    <scope>NUCLEOTIDE SEQUENCE [LARGE SCALE GENOMIC DNA]</scope>
    <source>
        <strain evidence="5">12SD80</strain>
    </source>
</reference>
<dbReference type="Pfam" id="PF00501">
    <property type="entry name" value="AMP-binding"/>
    <property type="match status" value="1"/>
</dbReference>
<evidence type="ECO:0000313" key="6">
    <source>
        <dbReference type="EMBL" id="PLW33907.1"/>
    </source>
</evidence>
<evidence type="ECO:0000259" key="3">
    <source>
        <dbReference type="Pfam" id="PF00501"/>
    </source>
</evidence>
<proteinExistence type="inferred from homology"/>
<dbReference type="InterPro" id="IPR025110">
    <property type="entry name" value="AMP-bd_C"/>
</dbReference>
<comment type="similarity">
    <text evidence="1">Belongs to the ATP-dependent AMP-binding enzyme family.</text>
</comment>
<accession>A0A2N5S084</accession>
<evidence type="ECO:0000313" key="5">
    <source>
        <dbReference type="EMBL" id="PLW06651.1"/>
    </source>
</evidence>
<dbReference type="EMBL" id="PGCI01000209">
    <property type="protein sequence ID" value="PLW33907.1"/>
    <property type="molecule type" value="Genomic_DNA"/>
</dbReference>
<evidence type="ECO:0000259" key="4">
    <source>
        <dbReference type="Pfam" id="PF13193"/>
    </source>
</evidence>
<gene>
    <name evidence="6" type="ORF">PCASD_13860</name>
    <name evidence="5" type="ORF">PCASD_23203</name>
</gene>
<dbReference type="Gene3D" id="3.30.300.30">
    <property type="match status" value="1"/>
</dbReference>
<dbReference type="Gene3D" id="3.40.50.12780">
    <property type="entry name" value="N-terminal domain of ligase-like"/>
    <property type="match status" value="1"/>
</dbReference>
<dbReference type="EMBL" id="PGCI01001200">
    <property type="protein sequence ID" value="PLW06651.1"/>
    <property type="molecule type" value="Genomic_DNA"/>
</dbReference>
<feature type="domain" description="AMP-dependent synthetase/ligase" evidence="3">
    <location>
        <begin position="94"/>
        <end position="437"/>
    </location>
</feature>
<dbReference type="InterPro" id="IPR042099">
    <property type="entry name" value="ANL_N_sf"/>
</dbReference>
<dbReference type="PANTHER" id="PTHR24096:SF149">
    <property type="entry name" value="AMP-BINDING DOMAIN-CONTAINING PROTEIN-RELATED"/>
    <property type="match status" value="1"/>
</dbReference>
<dbReference type="PROSITE" id="PS00455">
    <property type="entry name" value="AMP_BINDING"/>
    <property type="match status" value="1"/>
</dbReference>
<dbReference type="PANTHER" id="PTHR24096">
    <property type="entry name" value="LONG-CHAIN-FATTY-ACID--COA LIGASE"/>
    <property type="match status" value="1"/>
</dbReference>
<protein>
    <submittedName>
        <fullName evidence="5">Uncharacterized protein</fullName>
    </submittedName>
</protein>
<evidence type="ECO:0000256" key="1">
    <source>
        <dbReference type="ARBA" id="ARBA00006432"/>
    </source>
</evidence>
<evidence type="ECO:0000313" key="7">
    <source>
        <dbReference type="Proteomes" id="UP000235392"/>
    </source>
</evidence>
<dbReference type="GO" id="GO:0019748">
    <property type="term" value="P:secondary metabolic process"/>
    <property type="evidence" value="ECO:0007669"/>
    <property type="project" value="TreeGrafter"/>
</dbReference>